<gene>
    <name evidence="8" type="ORF">D7294_23960</name>
</gene>
<reference evidence="8 9" key="1">
    <citation type="journal article" date="2014" name="Int. J. Syst. Evol. Microbiol.">
        <title>Streptomyces hoynatensis sp. nov., isolated from deep marine sediment.</title>
        <authorList>
            <person name="Veyisoglu A."/>
            <person name="Sahin N."/>
        </authorList>
    </citation>
    <scope>NUCLEOTIDE SEQUENCE [LARGE SCALE GENOMIC DNA]</scope>
    <source>
        <strain evidence="8 9">KCTC 29097</strain>
    </source>
</reference>
<keyword evidence="9" id="KW-1185">Reference proteome</keyword>
<dbReference type="RefSeq" id="WP_120683171.1">
    <property type="nucleotide sequence ID" value="NZ_RBAL01000017.1"/>
</dbReference>
<comment type="subcellular location">
    <subcellularLocation>
        <location evidence="1">Cell membrane</location>
        <topology evidence="1">Multi-pass membrane protein</topology>
    </subcellularLocation>
</comment>
<evidence type="ECO:0000256" key="5">
    <source>
        <dbReference type="ARBA" id="ARBA00022989"/>
    </source>
</evidence>
<proteinExistence type="predicted"/>
<dbReference type="GO" id="GO:0005886">
    <property type="term" value="C:plasma membrane"/>
    <property type="evidence" value="ECO:0007669"/>
    <property type="project" value="UniProtKB-SubCell"/>
</dbReference>
<dbReference type="InterPro" id="IPR017438">
    <property type="entry name" value="ATP-NAD_kinase_N"/>
</dbReference>
<dbReference type="Gene3D" id="2.60.200.40">
    <property type="match status" value="1"/>
</dbReference>
<dbReference type="AlphaFoldDB" id="A0A3A9YR91"/>
<dbReference type="SMART" id="SM00046">
    <property type="entry name" value="DAGKc"/>
    <property type="match status" value="1"/>
</dbReference>
<dbReference type="CDD" id="cd01610">
    <property type="entry name" value="PAP2_like"/>
    <property type="match status" value="1"/>
</dbReference>
<sequence length="495" mass="52146">MGWVERVDQRVFDRVAAAHPPGLQTVLPRLSLAADHSRLWLGTAAALAALGNRPARRAALRGVGALALASLATNTVVKYVSRRERPLIDAVPLARRLHRQPKSTSFPSGHAASAAAFATGVAMESRRHGLLVAPFAAAVAASRVYVGVHYPADVLAGCAIGVGAALATSRWLPRRPPVGQFTHRQVSAPALPRGAGLCVVVNAEAAPGSAPAADRIRALLPEAEVVEHRAGEDLGALFDAAAERAAALGVCGGDGSVNAAAARSAERGLPLAVFPGGTLNHFALDTGLRGFEDTAEAVDGGQAVGVDLGRIRPAPGEGGEEAGCFLNTFSLGLYPELVHAREELRRRSPLRTWSKWPSAAISLVHVLRTAEPFEVRVNGRSRRLWLLFAGNGLYSPEGFAPSHRTQLDDGLLDVRTVTADKPLARTRLALAALTGTLPYSRIHDAVRLPRLRLAALPQGSTLAFDGETATAPAELLLDKHPAPLVLYRSAPEDPR</sequence>
<dbReference type="InterPro" id="IPR016064">
    <property type="entry name" value="NAD/diacylglycerol_kinase_sf"/>
</dbReference>
<evidence type="ECO:0000313" key="9">
    <source>
        <dbReference type="Proteomes" id="UP000272474"/>
    </source>
</evidence>
<dbReference type="SMART" id="SM00014">
    <property type="entry name" value="acidPPc"/>
    <property type="match status" value="1"/>
</dbReference>
<dbReference type="Pfam" id="PF00781">
    <property type="entry name" value="DAGK_cat"/>
    <property type="match status" value="1"/>
</dbReference>
<dbReference type="PROSITE" id="PS50146">
    <property type="entry name" value="DAGK"/>
    <property type="match status" value="1"/>
</dbReference>
<feature type="domain" description="DAGKc" evidence="7">
    <location>
        <begin position="192"/>
        <end position="315"/>
    </location>
</feature>
<organism evidence="8 9">
    <name type="scientific">Streptomyces hoynatensis</name>
    <dbReference type="NCBI Taxonomy" id="1141874"/>
    <lineage>
        <taxon>Bacteria</taxon>
        <taxon>Bacillati</taxon>
        <taxon>Actinomycetota</taxon>
        <taxon>Actinomycetes</taxon>
        <taxon>Kitasatosporales</taxon>
        <taxon>Streptomycetaceae</taxon>
        <taxon>Streptomyces</taxon>
    </lineage>
</organism>
<keyword evidence="5" id="KW-1133">Transmembrane helix</keyword>
<dbReference type="InterPro" id="IPR036938">
    <property type="entry name" value="PAP2/HPO_sf"/>
</dbReference>
<keyword evidence="2" id="KW-1003">Cell membrane</keyword>
<keyword evidence="4" id="KW-0378">Hydrolase</keyword>
<dbReference type="PANTHER" id="PTHR14969">
    <property type="entry name" value="SPHINGOSINE-1-PHOSPHATE PHOSPHOHYDROLASE"/>
    <property type="match status" value="1"/>
</dbReference>
<dbReference type="GO" id="GO:0016787">
    <property type="term" value="F:hydrolase activity"/>
    <property type="evidence" value="ECO:0007669"/>
    <property type="project" value="UniProtKB-KW"/>
</dbReference>
<keyword evidence="6" id="KW-0472">Membrane</keyword>
<name>A0A3A9YR91_9ACTN</name>
<dbReference type="OrthoDB" id="5242960at2"/>
<evidence type="ECO:0000256" key="4">
    <source>
        <dbReference type="ARBA" id="ARBA00022801"/>
    </source>
</evidence>
<dbReference type="PANTHER" id="PTHR14969:SF62">
    <property type="entry name" value="DECAPRENYLPHOSPHORYL-5-PHOSPHORIBOSE PHOSPHATASE RV3807C-RELATED"/>
    <property type="match status" value="1"/>
</dbReference>
<dbReference type="Proteomes" id="UP000272474">
    <property type="component" value="Unassembled WGS sequence"/>
</dbReference>
<accession>A0A3A9YR91</accession>
<keyword evidence="3" id="KW-0812">Transmembrane</keyword>
<evidence type="ECO:0000256" key="6">
    <source>
        <dbReference type="ARBA" id="ARBA00023136"/>
    </source>
</evidence>
<dbReference type="GO" id="GO:0016301">
    <property type="term" value="F:kinase activity"/>
    <property type="evidence" value="ECO:0007669"/>
    <property type="project" value="InterPro"/>
</dbReference>
<evidence type="ECO:0000256" key="1">
    <source>
        <dbReference type="ARBA" id="ARBA00004651"/>
    </source>
</evidence>
<comment type="caution">
    <text evidence="8">The sequence shown here is derived from an EMBL/GenBank/DDBJ whole genome shotgun (WGS) entry which is preliminary data.</text>
</comment>
<dbReference type="Gene3D" id="1.20.144.10">
    <property type="entry name" value="Phosphatidic acid phosphatase type 2/haloperoxidase"/>
    <property type="match status" value="1"/>
</dbReference>
<protein>
    <submittedName>
        <fullName evidence="8">Phosphatase PAP2 family protein</fullName>
    </submittedName>
</protein>
<dbReference type="SUPFAM" id="SSF48317">
    <property type="entry name" value="Acid phosphatase/Vanadium-dependent haloperoxidase"/>
    <property type="match status" value="1"/>
</dbReference>
<evidence type="ECO:0000256" key="3">
    <source>
        <dbReference type="ARBA" id="ARBA00022692"/>
    </source>
</evidence>
<dbReference type="InterPro" id="IPR001206">
    <property type="entry name" value="Diacylglycerol_kinase_cat_dom"/>
</dbReference>
<evidence type="ECO:0000256" key="2">
    <source>
        <dbReference type="ARBA" id="ARBA00022475"/>
    </source>
</evidence>
<dbReference type="Pfam" id="PF01569">
    <property type="entry name" value="PAP2"/>
    <property type="match status" value="1"/>
</dbReference>
<dbReference type="InterPro" id="IPR000326">
    <property type="entry name" value="PAP2/HPO"/>
</dbReference>
<dbReference type="Gene3D" id="3.40.50.10330">
    <property type="entry name" value="Probable inorganic polyphosphate/atp-NAD kinase, domain 1"/>
    <property type="match status" value="1"/>
</dbReference>
<evidence type="ECO:0000313" key="8">
    <source>
        <dbReference type="EMBL" id="RKN38528.1"/>
    </source>
</evidence>
<evidence type="ECO:0000259" key="7">
    <source>
        <dbReference type="PROSITE" id="PS50146"/>
    </source>
</evidence>
<dbReference type="SUPFAM" id="SSF111331">
    <property type="entry name" value="NAD kinase/diacylglycerol kinase-like"/>
    <property type="match status" value="1"/>
</dbReference>
<dbReference type="EMBL" id="RBAL01000017">
    <property type="protein sequence ID" value="RKN38528.1"/>
    <property type="molecule type" value="Genomic_DNA"/>
</dbReference>